<keyword evidence="8" id="KW-1185">Reference proteome</keyword>
<evidence type="ECO:0000256" key="2">
    <source>
        <dbReference type="ARBA" id="ARBA00010575"/>
    </source>
</evidence>
<keyword evidence="3" id="KW-0964">Secreted</keyword>
<dbReference type="Proteomes" id="UP001558613">
    <property type="component" value="Unassembled WGS sequence"/>
</dbReference>
<evidence type="ECO:0000256" key="3">
    <source>
        <dbReference type="ARBA" id="ARBA00022525"/>
    </source>
</evidence>
<dbReference type="EMBL" id="JAYMGO010000007">
    <property type="protein sequence ID" value="KAL1270635.1"/>
    <property type="molecule type" value="Genomic_DNA"/>
</dbReference>
<comment type="caution">
    <text evidence="7">The sequence shown here is derived from an EMBL/GenBank/DDBJ whole genome shotgun (WGS) entry which is preliminary data.</text>
</comment>
<gene>
    <name evidence="7" type="ORF">QQF64_029651</name>
</gene>
<accession>A0ABR3N138</accession>
<evidence type="ECO:0000256" key="6">
    <source>
        <dbReference type="SAM" id="MobiDB-lite"/>
    </source>
</evidence>
<organism evidence="7 8">
    <name type="scientific">Cirrhinus molitorella</name>
    <name type="common">mud carp</name>
    <dbReference type="NCBI Taxonomy" id="172907"/>
    <lineage>
        <taxon>Eukaryota</taxon>
        <taxon>Metazoa</taxon>
        <taxon>Chordata</taxon>
        <taxon>Craniata</taxon>
        <taxon>Vertebrata</taxon>
        <taxon>Euteleostomi</taxon>
        <taxon>Actinopterygii</taxon>
        <taxon>Neopterygii</taxon>
        <taxon>Teleostei</taxon>
        <taxon>Ostariophysi</taxon>
        <taxon>Cypriniformes</taxon>
        <taxon>Cyprinidae</taxon>
        <taxon>Labeoninae</taxon>
        <taxon>Labeonini</taxon>
        <taxon>Cirrhinus</taxon>
    </lineage>
</organism>
<sequence length="252" mass="28282">MFDTEGASCYREEVLDESYAPPISLQYKCSYACCGDQPESTSIQIPVKMQLILQSIFCCCLLATVAPGVDSAKHDLKRSVRLHRSKRDLSLAALRTLDNSQFVRPDDVKDNLRPHSSTDISIRTKRSKSSINQSRRPGCSLGTCTVHVLAHRLHDLNNKLKIGNAPPDKINPFGYGRRRRSIPEKVMTLRQEGSRLRTVWSSSSSQSRLHKLEALLRRTPGEWAVCLAPARCMCWHTVSMTSTTSSRSGTHR</sequence>
<feature type="region of interest" description="Disordered" evidence="6">
    <location>
        <begin position="108"/>
        <end position="135"/>
    </location>
</feature>
<evidence type="ECO:0000313" key="7">
    <source>
        <dbReference type="EMBL" id="KAL1270635.1"/>
    </source>
</evidence>
<feature type="non-terminal residue" evidence="7">
    <location>
        <position position="252"/>
    </location>
</feature>
<dbReference type="InterPro" id="IPR051665">
    <property type="entry name" value="Adrenomedullin-reg_peptide"/>
</dbReference>
<proteinExistence type="inferred from homology"/>
<dbReference type="InterPro" id="IPR021116">
    <property type="entry name" value="Calcitonin/adrenomedullin"/>
</dbReference>
<reference evidence="7 8" key="1">
    <citation type="submission" date="2023-09" db="EMBL/GenBank/DDBJ databases">
        <authorList>
            <person name="Wang M."/>
        </authorList>
    </citation>
    <scope>NUCLEOTIDE SEQUENCE [LARGE SCALE GENOMIC DNA]</scope>
    <source>
        <strain evidence="7">GT-2023</strain>
        <tissue evidence="7">Liver</tissue>
    </source>
</reference>
<keyword evidence="4" id="KW-0732">Signal</keyword>
<protein>
    <recommendedName>
        <fullName evidence="9">ProAM N-terminal 20 peptide</fullName>
    </recommendedName>
</protein>
<name>A0ABR3N138_9TELE</name>
<dbReference type="Pfam" id="PF00214">
    <property type="entry name" value="Calc_CGRP_IAPP"/>
    <property type="match status" value="1"/>
</dbReference>
<comment type="subcellular location">
    <subcellularLocation>
        <location evidence="1">Secreted</location>
    </subcellularLocation>
</comment>
<evidence type="ECO:0008006" key="9">
    <source>
        <dbReference type="Google" id="ProtNLM"/>
    </source>
</evidence>
<evidence type="ECO:0000256" key="5">
    <source>
        <dbReference type="ARBA" id="ARBA00023157"/>
    </source>
</evidence>
<comment type="similarity">
    <text evidence="2">Belongs to the adrenomedullin family.</text>
</comment>
<evidence type="ECO:0000313" key="8">
    <source>
        <dbReference type="Proteomes" id="UP001558613"/>
    </source>
</evidence>
<dbReference type="PANTHER" id="PTHR23414:SF3">
    <property type="entry name" value="PRO-ADRENOMEDULLIN"/>
    <property type="match status" value="1"/>
</dbReference>
<keyword evidence="5" id="KW-1015">Disulfide bond</keyword>
<evidence type="ECO:0000256" key="1">
    <source>
        <dbReference type="ARBA" id="ARBA00004613"/>
    </source>
</evidence>
<evidence type="ECO:0000256" key="4">
    <source>
        <dbReference type="ARBA" id="ARBA00022729"/>
    </source>
</evidence>
<dbReference type="PANTHER" id="PTHR23414">
    <property type="entry name" value="ADRENOMEDULLIN, ADM"/>
    <property type="match status" value="1"/>
</dbReference>